<comment type="caution">
    <text evidence="2">The sequence shown here is derived from an EMBL/GenBank/DDBJ whole genome shotgun (WGS) entry which is preliminary data.</text>
</comment>
<keyword evidence="3" id="KW-1185">Reference proteome</keyword>
<feature type="transmembrane region" description="Helical" evidence="1">
    <location>
        <begin position="84"/>
        <end position="104"/>
    </location>
</feature>
<feature type="transmembrane region" description="Helical" evidence="1">
    <location>
        <begin position="110"/>
        <end position="129"/>
    </location>
</feature>
<dbReference type="Proteomes" id="UP001149165">
    <property type="component" value="Unassembled WGS sequence"/>
</dbReference>
<accession>A0A9W9EU07</accession>
<reference evidence="2" key="2">
    <citation type="journal article" date="2023" name="IMA Fungus">
        <title>Comparative genomic study of the Penicillium genus elucidates a diverse pangenome and 15 lateral gene transfer events.</title>
        <authorList>
            <person name="Petersen C."/>
            <person name="Sorensen T."/>
            <person name="Nielsen M.R."/>
            <person name="Sondergaard T.E."/>
            <person name="Sorensen J.L."/>
            <person name="Fitzpatrick D.A."/>
            <person name="Frisvad J.C."/>
            <person name="Nielsen K.L."/>
        </authorList>
    </citation>
    <scope>NUCLEOTIDE SEQUENCE</scope>
    <source>
        <strain evidence="2">IBT 30069</strain>
    </source>
</reference>
<sequence length="133" mass="14181">MSSTQSPILSLAATAFATIMVGFGVNALVRPAHALSFFEFEPPAGAADRQMVDSLMAVYGVRDIFMGLAMYIALLFGTPKSLGWTLIITSLVAFADGAICWTHGQGQWAHWSYAPMILIVGGLTLRTSAPRAT</sequence>
<evidence type="ECO:0000313" key="3">
    <source>
        <dbReference type="Proteomes" id="UP001149165"/>
    </source>
</evidence>
<gene>
    <name evidence="2" type="ORF">N7456_011436</name>
</gene>
<evidence type="ECO:0000256" key="1">
    <source>
        <dbReference type="SAM" id="Phobius"/>
    </source>
</evidence>
<dbReference type="AlphaFoldDB" id="A0A9W9EU07"/>
<dbReference type="InterPro" id="IPR025363">
    <property type="entry name" value="DUF4267"/>
</dbReference>
<name>A0A9W9EU07_9EURO</name>
<reference evidence="2" key="1">
    <citation type="submission" date="2022-11" db="EMBL/GenBank/DDBJ databases">
        <authorList>
            <person name="Petersen C."/>
        </authorList>
    </citation>
    <scope>NUCLEOTIDE SEQUENCE</scope>
    <source>
        <strain evidence="2">IBT 30069</strain>
    </source>
</reference>
<keyword evidence="1" id="KW-0472">Membrane</keyword>
<evidence type="ECO:0000313" key="2">
    <source>
        <dbReference type="EMBL" id="KAJ5087820.1"/>
    </source>
</evidence>
<proteinExistence type="predicted"/>
<dbReference type="EMBL" id="JAPQKH010000007">
    <property type="protein sequence ID" value="KAJ5087820.1"/>
    <property type="molecule type" value="Genomic_DNA"/>
</dbReference>
<dbReference type="OrthoDB" id="5216128at2759"/>
<organism evidence="2 3">
    <name type="scientific">Penicillium angulare</name>
    <dbReference type="NCBI Taxonomy" id="116970"/>
    <lineage>
        <taxon>Eukaryota</taxon>
        <taxon>Fungi</taxon>
        <taxon>Dikarya</taxon>
        <taxon>Ascomycota</taxon>
        <taxon>Pezizomycotina</taxon>
        <taxon>Eurotiomycetes</taxon>
        <taxon>Eurotiomycetidae</taxon>
        <taxon>Eurotiales</taxon>
        <taxon>Aspergillaceae</taxon>
        <taxon>Penicillium</taxon>
    </lineage>
</organism>
<dbReference type="Pfam" id="PF14087">
    <property type="entry name" value="DUF4267"/>
    <property type="match status" value="1"/>
</dbReference>
<keyword evidence="1" id="KW-0812">Transmembrane</keyword>
<feature type="transmembrane region" description="Helical" evidence="1">
    <location>
        <begin position="58"/>
        <end position="77"/>
    </location>
</feature>
<protein>
    <submittedName>
        <fullName evidence="2">Uncharacterized protein</fullName>
    </submittedName>
</protein>
<keyword evidence="1" id="KW-1133">Transmembrane helix</keyword>